<evidence type="ECO:0000256" key="8">
    <source>
        <dbReference type="ARBA" id="ARBA00022777"/>
    </source>
</evidence>
<dbReference type="GO" id="GO:0005524">
    <property type="term" value="F:ATP binding"/>
    <property type="evidence" value="ECO:0007669"/>
    <property type="project" value="UniProtKB-UniRule"/>
</dbReference>
<dbReference type="InterPro" id="IPR011611">
    <property type="entry name" value="PfkB_dom"/>
</dbReference>
<dbReference type="Proteomes" id="UP001239445">
    <property type="component" value="Unassembled WGS sequence"/>
</dbReference>
<dbReference type="Gene3D" id="3.40.1190.20">
    <property type="match status" value="1"/>
</dbReference>
<organism evidence="13 14">
    <name type="scientific">Echria macrotheca</name>
    <dbReference type="NCBI Taxonomy" id="438768"/>
    <lineage>
        <taxon>Eukaryota</taxon>
        <taxon>Fungi</taxon>
        <taxon>Dikarya</taxon>
        <taxon>Ascomycota</taxon>
        <taxon>Pezizomycotina</taxon>
        <taxon>Sordariomycetes</taxon>
        <taxon>Sordariomycetidae</taxon>
        <taxon>Sordariales</taxon>
        <taxon>Schizotheciaceae</taxon>
        <taxon>Echria</taxon>
    </lineage>
</organism>
<dbReference type="PROSITE" id="PS00584">
    <property type="entry name" value="PFKB_KINASES_2"/>
    <property type="match status" value="1"/>
</dbReference>
<evidence type="ECO:0000256" key="6">
    <source>
        <dbReference type="ARBA" id="ARBA00022726"/>
    </source>
</evidence>
<comment type="pathway">
    <text evidence="2 11">Purine metabolism; AMP biosynthesis via salvage pathway; AMP from adenosine: step 1/1.</text>
</comment>
<sequence>MAATKDYRLLCLENPLLDIQAFGDEALLEKYGLKANDAILAEEKHLGLYEDLLNNYDAKLIAGGAAQNTARGAQYLLPANSVVYIGGVGDDKYAAILHDAVKQAGLRVEYRVDPKVPTGRCGVVITGHNRSMCTELGAANHYDLEHLKKPEVWALVENAEAYYVGGYHLTVCPPAIQELAKQAAARNKPFILSLSAPFICQFFKEPLDASAPYWDYVIGNETEAAAYAESHGLGTTDVKEIAKALANLPKINTQRKRVAIITQGTEPTLVAVQGEDAVKEYPVHVIAKEEINDTNGAGDAFAGGFTAGIVEGRSLDESIDMGQWLARLSIKELGPSYPFPKQAYSKQ</sequence>
<dbReference type="EC" id="2.7.1.20" evidence="4 11"/>
<keyword evidence="5 11" id="KW-0808">Transferase</keyword>
<comment type="similarity">
    <text evidence="3 11">Belongs to the carbohydrate kinase PfkB family.</text>
</comment>
<keyword evidence="14" id="KW-1185">Reference proteome</keyword>
<dbReference type="SUPFAM" id="SSF53613">
    <property type="entry name" value="Ribokinase-like"/>
    <property type="match status" value="1"/>
</dbReference>
<dbReference type="PRINTS" id="PR00989">
    <property type="entry name" value="ADENOKINASE"/>
</dbReference>
<dbReference type="PANTHER" id="PTHR45769:SF3">
    <property type="entry name" value="ADENOSINE KINASE"/>
    <property type="match status" value="1"/>
</dbReference>
<keyword evidence="6 11" id="KW-0660">Purine salvage</keyword>
<comment type="caution">
    <text evidence="13">The sequence shown here is derived from an EMBL/GenBank/DDBJ whole genome shotgun (WGS) entry which is preliminary data.</text>
</comment>
<proteinExistence type="inferred from homology"/>
<dbReference type="GO" id="GO:0006166">
    <property type="term" value="P:purine ribonucleoside salvage"/>
    <property type="evidence" value="ECO:0007669"/>
    <property type="project" value="UniProtKB-KW"/>
</dbReference>
<dbReference type="InterPro" id="IPR001805">
    <property type="entry name" value="Adenokinase"/>
</dbReference>
<dbReference type="FunFam" id="3.40.1190.20:FF:000014">
    <property type="entry name" value="ADO1p Adenosine kinase"/>
    <property type="match status" value="1"/>
</dbReference>
<dbReference type="InterPro" id="IPR029056">
    <property type="entry name" value="Ribokinase-like"/>
</dbReference>
<dbReference type="InterPro" id="IPR002173">
    <property type="entry name" value="Carboh/pur_kinase_PfkB_CS"/>
</dbReference>
<dbReference type="AlphaFoldDB" id="A0AAJ0F5T3"/>
<dbReference type="PANTHER" id="PTHR45769">
    <property type="entry name" value="ADENOSINE KINASE"/>
    <property type="match status" value="1"/>
</dbReference>
<dbReference type="GO" id="GO:0004001">
    <property type="term" value="F:adenosine kinase activity"/>
    <property type="evidence" value="ECO:0007669"/>
    <property type="project" value="UniProtKB-UniRule"/>
</dbReference>
<evidence type="ECO:0000259" key="12">
    <source>
        <dbReference type="Pfam" id="PF00294"/>
    </source>
</evidence>
<dbReference type="GO" id="GO:0005634">
    <property type="term" value="C:nucleus"/>
    <property type="evidence" value="ECO:0007669"/>
    <property type="project" value="TreeGrafter"/>
</dbReference>
<evidence type="ECO:0000313" key="13">
    <source>
        <dbReference type="EMBL" id="KAK1756086.1"/>
    </source>
</evidence>
<keyword evidence="11" id="KW-0460">Magnesium</keyword>
<evidence type="ECO:0000256" key="1">
    <source>
        <dbReference type="ARBA" id="ARBA00001946"/>
    </source>
</evidence>
<dbReference type="CDD" id="cd01168">
    <property type="entry name" value="adenosine_kinase"/>
    <property type="match status" value="1"/>
</dbReference>
<name>A0AAJ0F5T3_9PEZI</name>
<keyword evidence="8 11" id="KW-0418">Kinase</keyword>
<evidence type="ECO:0000256" key="4">
    <source>
        <dbReference type="ARBA" id="ARBA00012119"/>
    </source>
</evidence>
<evidence type="ECO:0000256" key="2">
    <source>
        <dbReference type="ARBA" id="ARBA00004801"/>
    </source>
</evidence>
<dbReference type="Pfam" id="PF00294">
    <property type="entry name" value="PfkB"/>
    <property type="match status" value="1"/>
</dbReference>
<reference evidence="13" key="1">
    <citation type="submission" date="2023-06" db="EMBL/GenBank/DDBJ databases">
        <title>Genome-scale phylogeny and comparative genomics of the fungal order Sordariales.</title>
        <authorList>
            <consortium name="Lawrence Berkeley National Laboratory"/>
            <person name="Hensen N."/>
            <person name="Bonometti L."/>
            <person name="Westerberg I."/>
            <person name="Brannstrom I.O."/>
            <person name="Guillou S."/>
            <person name="Cros-Aarteil S."/>
            <person name="Calhoun S."/>
            <person name="Haridas S."/>
            <person name="Kuo A."/>
            <person name="Mondo S."/>
            <person name="Pangilinan J."/>
            <person name="Riley R."/>
            <person name="Labutti K."/>
            <person name="Andreopoulos B."/>
            <person name="Lipzen A."/>
            <person name="Chen C."/>
            <person name="Yanf M."/>
            <person name="Daum C."/>
            <person name="Ng V."/>
            <person name="Clum A."/>
            <person name="Steindorff A."/>
            <person name="Ohm R."/>
            <person name="Martin F."/>
            <person name="Silar P."/>
            <person name="Natvig D."/>
            <person name="Lalanne C."/>
            <person name="Gautier V."/>
            <person name="Ament-Velasquez S.L."/>
            <person name="Kruys A."/>
            <person name="Hutchinson M.I."/>
            <person name="Powell A.J."/>
            <person name="Barry K."/>
            <person name="Miller A.N."/>
            <person name="Grigoriev I.V."/>
            <person name="Debuchy R."/>
            <person name="Gladieux P."/>
            <person name="Thoren M.H."/>
            <person name="Johannesson H."/>
        </authorList>
    </citation>
    <scope>NUCLEOTIDE SEQUENCE</scope>
    <source>
        <strain evidence="13">PSN4</strain>
    </source>
</reference>
<dbReference type="EMBL" id="MU839832">
    <property type="protein sequence ID" value="KAK1756086.1"/>
    <property type="molecule type" value="Genomic_DNA"/>
</dbReference>
<protein>
    <recommendedName>
        <fullName evidence="4 11">Adenosine kinase</fullName>
        <shortName evidence="11">AK</shortName>
        <ecNumber evidence="4 11">2.7.1.20</ecNumber>
    </recommendedName>
    <alternativeName>
        <fullName evidence="11">Adenosine 5'-phosphotransferase</fullName>
    </alternativeName>
</protein>
<keyword evidence="7 11" id="KW-0547">Nucleotide-binding</keyword>
<comment type="function">
    <text evidence="11">ATP dependent phosphorylation of adenosine and other related nucleoside analogs to monophosphate derivatives.</text>
</comment>
<dbReference type="GO" id="GO:0005829">
    <property type="term" value="C:cytosol"/>
    <property type="evidence" value="ECO:0007669"/>
    <property type="project" value="TreeGrafter"/>
</dbReference>
<evidence type="ECO:0000256" key="3">
    <source>
        <dbReference type="ARBA" id="ARBA00010688"/>
    </source>
</evidence>
<dbReference type="GO" id="GO:0044209">
    <property type="term" value="P:AMP salvage"/>
    <property type="evidence" value="ECO:0007669"/>
    <property type="project" value="UniProtKB-UniRule"/>
</dbReference>
<dbReference type="GO" id="GO:0006144">
    <property type="term" value="P:purine nucleobase metabolic process"/>
    <property type="evidence" value="ECO:0007669"/>
    <property type="project" value="TreeGrafter"/>
</dbReference>
<comment type="cofactor">
    <cofactor evidence="1 11">
        <name>Mg(2+)</name>
        <dbReference type="ChEBI" id="CHEBI:18420"/>
    </cofactor>
</comment>
<feature type="active site" description="Proton acceptor" evidence="10">
    <location>
        <position position="299"/>
    </location>
</feature>
<feature type="domain" description="Carbohydrate kinase PfkB" evidence="12">
    <location>
        <begin position="27"/>
        <end position="341"/>
    </location>
</feature>
<dbReference type="Gene3D" id="3.30.1110.10">
    <property type="match status" value="1"/>
</dbReference>
<comment type="catalytic activity">
    <reaction evidence="11">
        <text>adenosine + ATP = AMP + ADP + H(+)</text>
        <dbReference type="Rhea" id="RHEA:20824"/>
        <dbReference type="ChEBI" id="CHEBI:15378"/>
        <dbReference type="ChEBI" id="CHEBI:16335"/>
        <dbReference type="ChEBI" id="CHEBI:30616"/>
        <dbReference type="ChEBI" id="CHEBI:456215"/>
        <dbReference type="ChEBI" id="CHEBI:456216"/>
        <dbReference type="EC" id="2.7.1.20"/>
    </reaction>
</comment>
<accession>A0AAJ0F5T3</accession>
<evidence type="ECO:0000313" key="14">
    <source>
        <dbReference type="Proteomes" id="UP001239445"/>
    </source>
</evidence>
<evidence type="ECO:0000256" key="10">
    <source>
        <dbReference type="PIRSR" id="PIRSR601805-1"/>
    </source>
</evidence>
<evidence type="ECO:0000256" key="5">
    <source>
        <dbReference type="ARBA" id="ARBA00022679"/>
    </source>
</evidence>
<evidence type="ECO:0000256" key="7">
    <source>
        <dbReference type="ARBA" id="ARBA00022741"/>
    </source>
</evidence>
<gene>
    <name evidence="13" type="ORF">QBC47DRAFT_359806</name>
</gene>
<evidence type="ECO:0000256" key="11">
    <source>
        <dbReference type="RuleBase" id="RU368116"/>
    </source>
</evidence>
<keyword evidence="9 11" id="KW-0067">ATP-binding</keyword>
<evidence type="ECO:0000256" key="9">
    <source>
        <dbReference type="ARBA" id="ARBA00022840"/>
    </source>
</evidence>